<gene>
    <name evidence="2" type="ORF">GCM10008024_27790</name>
    <name evidence="3" type="ORF">SAMN05444006_11687</name>
</gene>
<name>A0AAN4UT62_9RHOB</name>
<dbReference type="Proteomes" id="UP000634647">
    <property type="component" value="Unassembled WGS sequence"/>
</dbReference>
<evidence type="ECO:0000259" key="1">
    <source>
        <dbReference type="Pfam" id="PF12146"/>
    </source>
</evidence>
<dbReference type="GO" id="GO:0016787">
    <property type="term" value="F:hydrolase activity"/>
    <property type="evidence" value="ECO:0007669"/>
    <property type="project" value="UniProtKB-KW"/>
</dbReference>
<keyword evidence="4" id="KW-1185">Reference proteome</keyword>
<dbReference type="InterPro" id="IPR029058">
    <property type="entry name" value="AB_hydrolase_fold"/>
</dbReference>
<proteinExistence type="predicted"/>
<keyword evidence="3" id="KW-0378">Hydrolase</keyword>
<evidence type="ECO:0000313" key="5">
    <source>
        <dbReference type="Proteomes" id="UP000634647"/>
    </source>
</evidence>
<dbReference type="Gene3D" id="3.40.50.1820">
    <property type="entry name" value="alpha/beta hydrolase"/>
    <property type="match status" value="1"/>
</dbReference>
<dbReference type="EMBL" id="FNOB01000016">
    <property type="protein sequence ID" value="SDX45320.1"/>
    <property type="molecule type" value="Genomic_DNA"/>
</dbReference>
<dbReference type="RefSeq" id="WP_035837735.1">
    <property type="nucleotide sequence ID" value="NZ_BNAB01000013.1"/>
</dbReference>
<dbReference type="Pfam" id="PF12146">
    <property type="entry name" value="Hydrolase_4"/>
    <property type="match status" value="1"/>
</dbReference>
<dbReference type="Proteomes" id="UP000199541">
    <property type="component" value="Unassembled WGS sequence"/>
</dbReference>
<accession>A0AAN4UT62</accession>
<reference evidence="2" key="1">
    <citation type="journal article" date="2014" name="Int. J. Syst. Evol. Microbiol.">
        <title>Complete genome sequence of Corynebacterium casei LMG S-19264T (=DSM 44701T), isolated from a smear-ripened cheese.</title>
        <authorList>
            <consortium name="US DOE Joint Genome Institute (JGI-PGF)"/>
            <person name="Walter F."/>
            <person name="Albersmeier A."/>
            <person name="Kalinowski J."/>
            <person name="Ruckert C."/>
        </authorList>
    </citation>
    <scope>NUCLEOTIDE SEQUENCE</scope>
    <source>
        <strain evidence="2">CGMCC 1.10859</strain>
    </source>
</reference>
<feature type="domain" description="Serine aminopeptidase S33" evidence="1">
    <location>
        <begin position="79"/>
        <end position="283"/>
    </location>
</feature>
<reference evidence="3 4" key="2">
    <citation type="submission" date="2016-10" db="EMBL/GenBank/DDBJ databases">
        <authorList>
            <person name="Varghese N."/>
            <person name="Submissions S."/>
        </authorList>
    </citation>
    <scope>NUCLEOTIDE SEQUENCE [LARGE SCALE GENOMIC DNA]</scope>
    <source>
        <strain evidence="3 4">DSM 24802</strain>
    </source>
</reference>
<organism evidence="2 5">
    <name type="scientific">Allgaiera indica</name>
    <dbReference type="NCBI Taxonomy" id="765699"/>
    <lineage>
        <taxon>Bacteria</taxon>
        <taxon>Pseudomonadati</taxon>
        <taxon>Pseudomonadota</taxon>
        <taxon>Alphaproteobacteria</taxon>
        <taxon>Rhodobacterales</taxon>
        <taxon>Paracoccaceae</taxon>
        <taxon>Allgaiera</taxon>
    </lineage>
</organism>
<sequence>MTWPRAAFRSALARAASLAQSRAPGPRLAVDTSIGFDAEAMGPDLDAYLARREARFADIAPGVQKRILWAGAAGARTDLSVVYIHGFSATCEEIRPVPDQVAQALGANLFYTRLAGHGLGGAALAGATSGQWMDDLAEALAIAGRIGRKVLVIATSTGATLAALGATDPRLSTQIRGLVMISPNFRIRNPAAMLLTLPFAPTWLPRLAGRDRAFPARHPRQATYWTLRYPTAALFPMAALVAQAARQDFAAARQPALFIYAPADRVVDQRRTARVAARWGGPSQEAQRVMGPGDDPDSHVIAGDILSPGQTEDTARLIIGWARTHAA</sequence>
<dbReference type="AlphaFoldDB" id="A0AAN4UT62"/>
<evidence type="ECO:0000313" key="4">
    <source>
        <dbReference type="Proteomes" id="UP000199541"/>
    </source>
</evidence>
<dbReference type="InterPro" id="IPR022742">
    <property type="entry name" value="Hydrolase_4"/>
</dbReference>
<dbReference type="EMBL" id="BNAB01000013">
    <property type="protein sequence ID" value="GHE03637.1"/>
    <property type="molecule type" value="Genomic_DNA"/>
</dbReference>
<reference evidence="2" key="3">
    <citation type="submission" date="2023-06" db="EMBL/GenBank/DDBJ databases">
        <authorList>
            <person name="Sun Q."/>
            <person name="Zhou Y."/>
        </authorList>
    </citation>
    <scope>NUCLEOTIDE SEQUENCE</scope>
    <source>
        <strain evidence="2">CGMCC 1.10859</strain>
    </source>
</reference>
<dbReference type="SUPFAM" id="SSF53474">
    <property type="entry name" value="alpha/beta-Hydrolases"/>
    <property type="match status" value="1"/>
</dbReference>
<protein>
    <submittedName>
        <fullName evidence="2 3">Lysophospholipase</fullName>
    </submittedName>
</protein>
<comment type="caution">
    <text evidence="2">The sequence shown here is derived from an EMBL/GenBank/DDBJ whole genome shotgun (WGS) entry which is preliminary data.</text>
</comment>
<evidence type="ECO:0000313" key="3">
    <source>
        <dbReference type="EMBL" id="SDX45320.1"/>
    </source>
</evidence>
<evidence type="ECO:0000313" key="2">
    <source>
        <dbReference type="EMBL" id="GHE03637.1"/>
    </source>
</evidence>